<evidence type="ECO:0000313" key="2">
    <source>
        <dbReference type="Proteomes" id="UP000753376"/>
    </source>
</evidence>
<evidence type="ECO:0000313" key="1">
    <source>
        <dbReference type="EMBL" id="MBU2875904.1"/>
    </source>
</evidence>
<proteinExistence type="predicted"/>
<name>A0ABS6ADT0_9GAMM</name>
<organism evidence="1 2">
    <name type="scientific">Marinobacter salexigens</name>
    <dbReference type="NCBI Taxonomy" id="1925763"/>
    <lineage>
        <taxon>Bacteria</taxon>
        <taxon>Pseudomonadati</taxon>
        <taxon>Pseudomonadota</taxon>
        <taxon>Gammaproteobacteria</taxon>
        <taxon>Pseudomonadales</taxon>
        <taxon>Marinobacteraceae</taxon>
        <taxon>Marinobacter</taxon>
    </lineage>
</organism>
<reference evidence="1 2" key="1">
    <citation type="submission" date="2021-05" db="EMBL/GenBank/DDBJ databases">
        <title>Draft genomes of bacteria isolated from model marine particles.</title>
        <authorList>
            <person name="Datta M.S."/>
            <person name="Schwartzman J.A."/>
            <person name="Enke T.N."/>
            <person name="Saavedra J."/>
            <person name="Cermak N."/>
            <person name="Cordero O.X."/>
        </authorList>
    </citation>
    <scope>NUCLEOTIDE SEQUENCE [LARGE SCALE GENOMIC DNA]</scope>
    <source>
        <strain evidence="1 2">D2M19</strain>
    </source>
</reference>
<dbReference type="EMBL" id="JAHKPV010000021">
    <property type="protein sequence ID" value="MBU2875904.1"/>
    <property type="molecule type" value="Genomic_DNA"/>
</dbReference>
<comment type="caution">
    <text evidence="1">The sequence shown here is derived from an EMBL/GenBank/DDBJ whole genome shotgun (WGS) entry which is preliminary data.</text>
</comment>
<gene>
    <name evidence="1" type="ORF">KO508_18040</name>
</gene>
<sequence length="68" mass="7503">MTELEVLARLEGLVFEAVMASINTVARSLPSKKGLEWPGLSPGHNVCNVSWYEHDVQVCQTGQQECSK</sequence>
<dbReference type="Proteomes" id="UP000753376">
    <property type="component" value="Unassembled WGS sequence"/>
</dbReference>
<accession>A0ABS6ADT0</accession>
<protein>
    <submittedName>
        <fullName evidence="1">Uncharacterized protein</fullName>
    </submittedName>
</protein>
<keyword evidence="2" id="KW-1185">Reference proteome</keyword>